<dbReference type="Proteomes" id="UP000297714">
    <property type="component" value="Unassembled WGS sequence"/>
</dbReference>
<dbReference type="NCBIfam" id="TIGR01764">
    <property type="entry name" value="excise"/>
    <property type="match status" value="1"/>
</dbReference>
<dbReference type="OrthoDB" id="26294at2"/>
<sequence length="67" mass="7884">MQRRETAWERVPVVMDLSYAAILLGVSLDRLRKLAQRGEFPAFKVGKLWRVNKTDMLFYIQKQVKTS</sequence>
<dbReference type="EMBL" id="SRMQ01000015">
    <property type="protein sequence ID" value="TGJ75543.1"/>
    <property type="molecule type" value="Genomic_DNA"/>
</dbReference>
<dbReference type="GO" id="GO:0003677">
    <property type="term" value="F:DNA binding"/>
    <property type="evidence" value="ECO:0007669"/>
    <property type="project" value="InterPro"/>
</dbReference>
<dbReference type="AlphaFoldDB" id="A0A4Z0Y9K7"/>
<evidence type="ECO:0000259" key="1">
    <source>
        <dbReference type="Pfam" id="PF12728"/>
    </source>
</evidence>
<gene>
    <name evidence="2" type="ORF">CAGA_23430</name>
</gene>
<keyword evidence="3" id="KW-1185">Reference proteome</keyword>
<comment type="caution">
    <text evidence="2">The sequence shown here is derived from an EMBL/GenBank/DDBJ whole genome shotgun (WGS) entry which is preliminary data.</text>
</comment>
<feature type="domain" description="Helix-turn-helix" evidence="1">
    <location>
        <begin position="15"/>
        <end position="63"/>
    </location>
</feature>
<evidence type="ECO:0000313" key="3">
    <source>
        <dbReference type="Proteomes" id="UP000297714"/>
    </source>
</evidence>
<reference evidence="2 3" key="1">
    <citation type="submission" date="2019-04" db="EMBL/GenBank/DDBJ databases">
        <authorList>
            <person name="Poehlein A."/>
            <person name="Bengelsdorf F.R."/>
            <person name="Duerre P."/>
            <person name="Daniel R."/>
        </authorList>
    </citation>
    <scope>NUCLEOTIDE SEQUENCE [LARGE SCALE GENOMIC DNA]</scope>
    <source>
        <strain evidence="2 3">BS-1</strain>
    </source>
</reference>
<organism evidence="2 3">
    <name type="scientific">Caproiciproducens galactitolivorans</name>
    <dbReference type="NCBI Taxonomy" id="642589"/>
    <lineage>
        <taxon>Bacteria</taxon>
        <taxon>Bacillati</taxon>
        <taxon>Bacillota</taxon>
        <taxon>Clostridia</taxon>
        <taxon>Eubacteriales</taxon>
        <taxon>Acutalibacteraceae</taxon>
        <taxon>Caproiciproducens</taxon>
    </lineage>
</organism>
<name>A0A4Z0Y9K7_9FIRM</name>
<proteinExistence type="predicted"/>
<evidence type="ECO:0000313" key="2">
    <source>
        <dbReference type="EMBL" id="TGJ75543.1"/>
    </source>
</evidence>
<accession>A0A4Z0Y9K7</accession>
<dbReference type="RefSeq" id="WP_135660991.1">
    <property type="nucleotide sequence ID" value="NZ_SRMQ01000015.1"/>
</dbReference>
<protein>
    <submittedName>
        <fullName evidence="2">Helix-turn-helix domain protein</fullName>
    </submittedName>
</protein>
<dbReference type="Pfam" id="PF12728">
    <property type="entry name" value="HTH_17"/>
    <property type="match status" value="1"/>
</dbReference>
<dbReference type="InterPro" id="IPR010093">
    <property type="entry name" value="SinI_DNA-bd"/>
</dbReference>
<dbReference type="InterPro" id="IPR041657">
    <property type="entry name" value="HTH_17"/>
</dbReference>